<feature type="compositionally biased region" description="Low complexity" evidence="1">
    <location>
        <begin position="402"/>
        <end position="414"/>
    </location>
</feature>
<feature type="region of interest" description="Disordered" evidence="1">
    <location>
        <begin position="502"/>
        <end position="628"/>
    </location>
</feature>
<keyword evidence="3" id="KW-1185">Reference proteome</keyword>
<dbReference type="EMBL" id="JAINUG010000143">
    <property type="protein sequence ID" value="KAJ8392774.1"/>
    <property type="molecule type" value="Genomic_DNA"/>
</dbReference>
<gene>
    <name evidence="2" type="ORF">AAFF_G00072580</name>
</gene>
<feature type="compositionally biased region" description="Basic and acidic residues" evidence="1">
    <location>
        <begin position="575"/>
        <end position="585"/>
    </location>
</feature>
<feature type="compositionally biased region" description="Basic and acidic residues" evidence="1">
    <location>
        <begin position="331"/>
        <end position="347"/>
    </location>
</feature>
<name>A0AAD7WEA2_9TELE</name>
<feature type="compositionally biased region" description="Polar residues" evidence="1">
    <location>
        <begin position="308"/>
        <end position="330"/>
    </location>
</feature>
<dbReference type="Proteomes" id="UP001221898">
    <property type="component" value="Unassembled WGS sequence"/>
</dbReference>
<evidence type="ECO:0000256" key="1">
    <source>
        <dbReference type="SAM" id="MobiDB-lite"/>
    </source>
</evidence>
<feature type="region of interest" description="Disordered" evidence="1">
    <location>
        <begin position="367"/>
        <end position="471"/>
    </location>
</feature>
<feature type="compositionally biased region" description="Polar residues" evidence="1">
    <location>
        <begin position="617"/>
        <end position="626"/>
    </location>
</feature>
<feature type="region of interest" description="Disordered" evidence="1">
    <location>
        <begin position="295"/>
        <end position="354"/>
    </location>
</feature>
<feature type="compositionally biased region" description="Polar residues" evidence="1">
    <location>
        <begin position="586"/>
        <end position="599"/>
    </location>
</feature>
<accession>A0AAD7WEA2</accession>
<evidence type="ECO:0000313" key="3">
    <source>
        <dbReference type="Proteomes" id="UP001221898"/>
    </source>
</evidence>
<feature type="region of interest" description="Disordered" evidence="1">
    <location>
        <begin position="633"/>
        <end position="652"/>
    </location>
</feature>
<dbReference type="AlphaFoldDB" id="A0AAD7WEA2"/>
<evidence type="ECO:0000313" key="2">
    <source>
        <dbReference type="EMBL" id="KAJ8392774.1"/>
    </source>
</evidence>
<sequence>MGVEEWESKYKVQGRSALSEFLDKEEEQWADDDDNKSMIIRMARVCRESSGSRFYDGTEMESVPPATYPEEYDTIDRRRRKKLRDHGRDVSSVYQGLGRMREDSFPPDISSMPSAQLLRHKRGEEVLRQVAEMEEEEEQMTPCLRPYKNGLLYKTRMWAKNKLEDTLENYVAYQEEEAARLRVNLEWDSEGSDELQYSVGSEEEVEEIALLAEATNTEDGGYCGQSRYASSYGAHTVEIQGYRDKKNIKGKMGGWAPEAMLSPVEEPIDEYVDPMDELQCLVETVSEYLAEKEEEISKYGSLPRSGKSRLSSQGSARTDSVGDDQSITSKQAKEEMAPESKESKSDALNEQGMSGVKNAVSSLFSSFTEKVGSGSKQPPESRETVAPAESGISKLLSFIPKSTSPTPVAVAPPAQESAPDRKFSLQSLLPFQSPDVKDGIKTQDGNQDAKPSEPQIVSLPQMPQADGGGLLSGFKALSASLFQEQKPAATKEESMAASMFGKNLGFPWQKDTPEPPKPHELPVITTQPKAIVDMPGEPEKPSPVDSSRFGSSGNLSQASSQLSGMGPDSAGGSELEERRDPESFHSYHSTGSYRPTNGHATWDEEEDTRPSPELGQGMNNTVQTDRISPVLLPAPQEKKSEKPLKSFLDVGPPPFSPSRVHWLKAINKVRLQLQEPSGVPVE</sequence>
<reference evidence="2" key="1">
    <citation type="journal article" date="2023" name="Science">
        <title>Genome structures resolve the early diversification of teleost fishes.</title>
        <authorList>
            <person name="Parey E."/>
            <person name="Louis A."/>
            <person name="Montfort J."/>
            <person name="Bouchez O."/>
            <person name="Roques C."/>
            <person name="Iampietro C."/>
            <person name="Lluch J."/>
            <person name="Castinel A."/>
            <person name="Donnadieu C."/>
            <person name="Desvignes T."/>
            <person name="Floi Bucao C."/>
            <person name="Jouanno E."/>
            <person name="Wen M."/>
            <person name="Mejri S."/>
            <person name="Dirks R."/>
            <person name="Jansen H."/>
            <person name="Henkel C."/>
            <person name="Chen W.J."/>
            <person name="Zahm M."/>
            <person name="Cabau C."/>
            <person name="Klopp C."/>
            <person name="Thompson A.W."/>
            <person name="Robinson-Rechavi M."/>
            <person name="Braasch I."/>
            <person name="Lecointre G."/>
            <person name="Bobe J."/>
            <person name="Postlethwait J.H."/>
            <person name="Berthelot C."/>
            <person name="Roest Crollius H."/>
            <person name="Guiguen Y."/>
        </authorList>
    </citation>
    <scope>NUCLEOTIDE SEQUENCE</scope>
    <source>
        <strain evidence="2">NC1722</strain>
    </source>
</reference>
<comment type="caution">
    <text evidence="2">The sequence shown here is derived from an EMBL/GenBank/DDBJ whole genome shotgun (WGS) entry which is preliminary data.</text>
</comment>
<feature type="compositionally biased region" description="Polar residues" evidence="1">
    <location>
        <begin position="367"/>
        <end position="378"/>
    </location>
</feature>
<feature type="compositionally biased region" description="Polar residues" evidence="1">
    <location>
        <begin position="544"/>
        <end position="563"/>
    </location>
</feature>
<protein>
    <submittedName>
        <fullName evidence="2">Uncharacterized protein</fullName>
    </submittedName>
</protein>
<organism evidence="2 3">
    <name type="scientific">Aldrovandia affinis</name>
    <dbReference type="NCBI Taxonomy" id="143900"/>
    <lineage>
        <taxon>Eukaryota</taxon>
        <taxon>Metazoa</taxon>
        <taxon>Chordata</taxon>
        <taxon>Craniata</taxon>
        <taxon>Vertebrata</taxon>
        <taxon>Euteleostomi</taxon>
        <taxon>Actinopterygii</taxon>
        <taxon>Neopterygii</taxon>
        <taxon>Teleostei</taxon>
        <taxon>Notacanthiformes</taxon>
        <taxon>Halosauridae</taxon>
        <taxon>Aldrovandia</taxon>
    </lineage>
</organism>
<proteinExistence type="predicted"/>
<feature type="compositionally biased region" description="Basic and acidic residues" evidence="1">
    <location>
        <begin position="511"/>
        <end position="520"/>
    </location>
</feature>